<evidence type="ECO:0000313" key="1">
    <source>
        <dbReference type="EMBL" id="AXE19576.1"/>
    </source>
</evidence>
<proteinExistence type="predicted"/>
<dbReference type="RefSeq" id="WP_114068345.1">
    <property type="nucleotide sequence ID" value="NZ_CP030850.1"/>
</dbReference>
<dbReference type="EMBL" id="CP030850">
    <property type="protein sequence ID" value="AXE19576.1"/>
    <property type="molecule type" value="Genomic_DNA"/>
</dbReference>
<dbReference type="AlphaFoldDB" id="A0A344TLQ5"/>
<protein>
    <submittedName>
        <fullName evidence="1">Uncharacterized protein</fullName>
    </submittedName>
</protein>
<dbReference type="KEGG" id="run:DR864_18435"/>
<accession>A0A344TLQ5</accession>
<dbReference type="Proteomes" id="UP000251993">
    <property type="component" value="Chromosome"/>
</dbReference>
<name>A0A344TLQ5_9BACT</name>
<keyword evidence="2" id="KW-1185">Reference proteome</keyword>
<dbReference type="OrthoDB" id="927833at2"/>
<evidence type="ECO:0000313" key="2">
    <source>
        <dbReference type="Proteomes" id="UP000251993"/>
    </source>
</evidence>
<sequence length="357" mass="41315">MNTIEFISPINGDMLHSYDGLVEKGTLHTIVKVKAPLQHLIVINGVEARERKGVFEAQITLSDYENSVEVHDRTTGENQQITVFWLPNFAGHYRLSIDDNIWFLRDIHQNSARYTSIFDNEYLGFLKQVHDTYGTKIHLNLFYETEGFNLSQLTDKYKSEWTANADWLRLSFHARGEFPDMPYRTAGYQQVAEDCELVNNEIQRFAGEAVMGPVTTLHWGEATVEGSRALRDAGYVGQLGYFNVDDDLFAVSYYLTVEQRRQVKKRFVWHDTQEGITFVRSSIVIDKKELPDIVPHLDNYANLPSGLPPYVDFLVHEQYFYPFYEAYQPDFRDRILTCVQWATDKGYTPAFLGDCIL</sequence>
<organism evidence="1 2">
    <name type="scientific">Runella rosea</name>
    <dbReference type="NCBI Taxonomy" id="2259595"/>
    <lineage>
        <taxon>Bacteria</taxon>
        <taxon>Pseudomonadati</taxon>
        <taxon>Bacteroidota</taxon>
        <taxon>Cytophagia</taxon>
        <taxon>Cytophagales</taxon>
        <taxon>Spirosomataceae</taxon>
        <taxon>Runella</taxon>
    </lineage>
</organism>
<reference evidence="1 2" key="1">
    <citation type="submission" date="2018-07" db="EMBL/GenBank/DDBJ databases">
        <title>Genome sequencing of Runella.</title>
        <authorList>
            <person name="Baek M.-G."/>
            <person name="Yi H."/>
        </authorList>
    </citation>
    <scope>NUCLEOTIDE SEQUENCE [LARGE SCALE GENOMIC DNA]</scope>
    <source>
        <strain evidence="1 2">HYN0085</strain>
    </source>
</reference>
<gene>
    <name evidence="1" type="ORF">DR864_18435</name>
</gene>